<dbReference type="SMART" id="SM00091">
    <property type="entry name" value="PAS"/>
    <property type="match status" value="2"/>
</dbReference>
<keyword evidence="4" id="KW-0808">Transferase</keyword>
<dbReference type="InterPro" id="IPR001610">
    <property type="entry name" value="PAC"/>
</dbReference>
<dbReference type="InterPro" id="IPR004358">
    <property type="entry name" value="Sig_transdc_His_kin-like_C"/>
</dbReference>
<name>A0A4S1CFG2_9BACT</name>
<evidence type="ECO:0000259" key="13">
    <source>
        <dbReference type="PROSITE" id="PS50112"/>
    </source>
</evidence>
<evidence type="ECO:0000256" key="5">
    <source>
        <dbReference type="ARBA" id="ARBA00022741"/>
    </source>
</evidence>
<dbReference type="Pfam" id="PF13426">
    <property type="entry name" value="PAS_9"/>
    <property type="match status" value="1"/>
</dbReference>
<dbReference type="SUPFAM" id="SSF47384">
    <property type="entry name" value="Homodimeric domain of signal transducing histidine kinase"/>
    <property type="match status" value="1"/>
</dbReference>
<gene>
    <name evidence="14" type="ORF">E4633_07980</name>
</gene>
<reference evidence="14 15" key="1">
    <citation type="submission" date="2019-04" db="EMBL/GenBank/DDBJ databases">
        <title>Geobacter oryzae sp. nov., ferric-reducing bacteria isolated from paddy soil.</title>
        <authorList>
            <person name="Xu Z."/>
            <person name="Masuda Y."/>
            <person name="Itoh H."/>
            <person name="Senoo K."/>
        </authorList>
    </citation>
    <scope>NUCLEOTIDE SEQUENCE [LARGE SCALE GENOMIC DNA]</scope>
    <source>
        <strain evidence="14 15">Red111</strain>
    </source>
</reference>
<dbReference type="SUPFAM" id="SSF52172">
    <property type="entry name" value="CheY-like"/>
    <property type="match status" value="1"/>
</dbReference>
<evidence type="ECO:0000256" key="2">
    <source>
        <dbReference type="ARBA" id="ARBA00012438"/>
    </source>
</evidence>
<dbReference type="InterPro" id="IPR013767">
    <property type="entry name" value="PAS_fold"/>
</dbReference>
<dbReference type="CDD" id="cd00130">
    <property type="entry name" value="PAS"/>
    <property type="match status" value="2"/>
</dbReference>
<dbReference type="PROSITE" id="PS50109">
    <property type="entry name" value="HIS_KIN"/>
    <property type="match status" value="1"/>
</dbReference>
<dbReference type="Gene3D" id="3.40.50.2300">
    <property type="match status" value="1"/>
</dbReference>
<keyword evidence="15" id="KW-1185">Reference proteome</keyword>
<dbReference type="InterPro" id="IPR005467">
    <property type="entry name" value="His_kinase_dom"/>
</dbReference>
<dbReference type="PANTHER" id="PTHR43065">
    <property type="entry name" value="SENSOR HISTIDINE KINASE"/>
    <property type="match status" value="1"/>
</dbReference>
<keyword evidence="10" id="KW-0472">Membrane</keyword>
<dbReference type="PROSITE" id="PS50112">
    <property type="entry name" value="PAS"/>
    <property type="match status" value="2"/>
</dbReference>
<evidence type="ECO:0000259" key="12">
    <source>
        <dbReference type="PROSITE" id="PS50110"/>
    </source>
</evidence>
<dbReference type="NCBIfam" id="TIGR00229">
    <property type="entry name" value="sensory_box"/>
    <property type="match status" value="2"/>
</dbReference>
<dbReference type="Gene3D" id="3.30.565.10">
    <property type="entry name" value="Histidine kinase-like ATPase, C-terminal domain"/>
    <property type="match status" value="1"/>
</dbReference>
<dbReference type="SUPFAM" id="SSF55785">
    <property type="entry name" value="PYP-like sensor domain (PAS domain)"/>
    <property type="match status" value="2"/>
</dbReference>
<evidence type="ECO:0000313" key="15">
    <source>
        <dbReference type="Proteomes" id="UP000306416"/>
    </source>
</evidence>
<dbReference type="EC" id="2.7.13.3" evidence="2"/>
<comment type="catalytic activity">
    <reaction evidence="1">
        <text>ATP + protein L-histidine = ADP + protein N-phospho-L-histidine.</text>
        <dbReference type="EC" id="2.7.13.3"/>
    </reaction>
</comment>
<dbReference type="InterPro" id="IPR035965">
    <property type="entry name" value="PAS-like_dom_sf"/>
</dbReference>
<dbReference type="EMBL" id="SRSC01000002">
    <property type="protein sequence ID" value="TGU72241.1"/>
    <property type="molecule type" value="Genomic_DNA"/>
</dbReference>
<keyword evidence="8" id="KW-0902">Two-component regulatory system</keyword>
<dbReference type="Pfam" id="PF00512">
    <property type="entry name" value="HisKA"/>
    <property type="match status" value="1"/>
</dbReference>
<evidence type="ECO:0000256" key="1">
    <source>
        <dbReference type="ARBA" id="ARBA00000085"/>
    </source>
</evidence>
<dbReference type="RefSeq" id="WP_135869728.1">
    <property type="nucleotide sequence ID" value="NZ_SRSC01000002.1"/>
</dbReference>
<keyword evidence="7" id="KW-0067">ATP-binding</keyword>
<evidence type="ECO:0000313" key="14">
    <source>
        <dbReference type="EMBL" id="TGU72241.1"/>
    </source>
</evidence>
<dbReference type="SMART" id="SM00086">
    <property type="entry name" value="PAC"/>
    <property type="match status" value="2"/>
</dbReference>
<dbReference type="GO" id="GO:0005524">
    <property type="term" value="F:ATP binding"/>
    <property type="evidence" value="ECO:0007669"/>
    <property type="project" value="UniProtKB-KW"/>
</dbReference>
<dbReference type="SMART" id="SM00388">
    <property type="entry name" value="HisKA"/>
    <property type="match status" value="1"/>
</dbReference>
<dbReference type="PRINTS" id="PR00344">
    <property type="entry name" value="BCTRLSENSOR"/>
</dbReference>
<keyword evidence="10" id="KW-1133">Transmembrane helix</keyword>
<evidence type="ECO:0000256" key="7">
    <source>
        <dbReference type="ARBA" id="ARBA00022840"/>
    </source>
</evidence>
<dbReference type="PROSITE" id="PS50110">
    <property type="entry name" value="RESPONSE_REGULATORY"/>
    <property type="match status" value="1"/>
</dbReference>
<dbReference type="GO" id="GO:0000155">
    <property type="term" value="F:phosphorelay sensor kinase activity"/>
    <property type="evidence" value="ECO:0007669"/>
    <property type="project" value="InterPro"/>
</dbReference>
<dbReference type="InterPro" id="IPR003661">
    <property type="entry name" value="HisK_dim/P_dom"/>
</dbReference>
<feature type="domain" description="PAS" evidence="13">
    <location>
        <begin position="298"/>
        <end position="353"/>
    </location>
</feature>
<dbReference type="InterPro" id="IPR003594">
    <property type="entry name" value="HATPase_dom"/>
</dbReference>
<feature type="domain" description="Histidine kinase" evidence="11">
    <location>
        <begin position="436"/>
        <end position="659"/>
    </location>
</feature>
<dbReference type="CDD" id="cd00082">
    <property type="entry name" value="HisKA"/>
    <property type="match status" value="1"/>
</dbReference>
<dbReference type="Proteomes" id="UP000306416">
    <property type="component" value="Unassembled WGS sequence"/>
</dbReference>
<keyword evidence="3 9" id="KW-0597">Phosphoprotein</keyword>
<dbReference type="InterPro" id="IPR000014">
    <property type="entry name" value="PAS"/>
</dbReference>
<feature type="transmembrane region" description="Helical" evidence="10">
    <location>
        <begin position="12"/>
        <end position="34"/>
    </location>
</feature>
<keyword evidence="6 14" id="KW-0418">Kinase</keyword>
<feature type="domain" description="PAS" evidence="13">
    <location>
        <begin position="172"/>
        <end position="242"/>
    </location>
</feature>
<dbReference type="AlphaFoldDB" id="A0A4S1CFG2"/>
<organism evidence="14 15">
    <name type="scientific">Geomonas terrae</name>
    <dbReference type="NCBI Taxonomy" id="2562681"/>
    <lineage>
        <taxon>Bacteria</taxon>
        <taxon>Pseudomonadati</taxon>
        <taxon>Thermodesulfobacteriota</taxon>
        <taxon>Desulfuromonadia</taxon>
        <taxon>Geobacterales</taxon>
        <taxon>Geobacteraceae</taxon>
        <taxon>Geomonas</taxon>
    </lineage>
</organism>
<evidence type="ECO:0000256" key="8">
    <source>
        <dbReference type="ARBA" id="ARBA00023012"/>
    </source>
</evidence>
<dbReference type="CDD" id="cd00156">
    <property type="entry name" value="REC"/>
    <property type="match status" value="1"/>
</dbReference>
<dbReference type="Gene3D" id="1.10.287.130">
    <property type="match status" value="1"/>
</dbReference>
<sequence>MNGSEKQTGHFTINCTVVLALLVTLFFPFGYFAVSYQHALGSLETETEINARIITSLGNIRPDSWHEEAHRLDAILSSHGTPTTSERHRILDAGGRELAASGGQLAAPVIQRTHPILYGDKVIGSVEISRSLRPIIKRAALVAVAGFSVSLIVFVLLPFRVINQANRQLQDSYTFLKKVMESSANALIVLNLDGTVDMANARCTELSGFQPPEFIGHDIGTFVCPYCIDMVRRQLHLVTSGTAEIVKFEAEFLTKDGGTVSIACGATPVYQEGRIACTVLSIENITERRQSVEALTAAKEYTENLIQAACVMILGLNLKGEVTLINRAGEEMTGYRQEELLGKSWFETVMGAEAFHKMCCIPQEAGAGTGGCACEGQIVTKAAAMRTISWRNSAIVEKGTVVGTLCFGIDITEHRKVEAQLRHSQKMESIGQLAGGVAHDFNNMLSVMLGYAQLCQLEAAGASPLSLYLDEVIKAGERSRDMVRKLLAFSRKEIISPRRVNLNDHCLEMKKTLSRLIGEEICFDFVPDDELWPVRIDPSQVDQILMNLAVNARDAMPEGGTLTVATGNITVDTEFCDFRLDAKPGPYACLSVIDTGTGMEREVVRRIFEPFFTTKEVGRGTGLGLATVYGIVTQNGGFIDVESEPGRGTCFKIYLPKLTGDAVVQQESKPTAMIGSGTVLVVEDDDMLRLMATQMLEKIGYQVIQAASPHLALAICGDISKKIDMVLSDVIMPEMNGFDMARGIATMRPETKVLFMTGYSDEMIARRGIQPEKELHYIQKPFNMEGLHEKIMAVQSGC</sequence>
<evidence type="ECO:0000256" key="6">
    <source>
        <dbReference type="ARBA" id="ARBA00022777"/>
    </source>
</evidence>
<protein>
    <recommendedName>
        <fullName evidence="2">histidine kinase</fullName>
        <ecNumber evidence="2">2.7.13.3</ecNumber>
    </recommendedName>
</protein>
<dbReference type="SUPFAM" id="SSF55874">
    <property type="entry name" value="ATPase domain of HSP90 chaperone/DNA topoisomerase II/histidine kinase"/>
    <property type="match status" value="1"/>
</dbReference>
<feature type="modified residue" description="4-aspartylphosphate" evidence="9">
    <location>
        <position position="729"/>
    </location>
</feature>
<accession>A0A4S1CFG2</accession>
<dbReference type="InterPro" id="IPR001789">
    <property type="entry name" value="Sig_transdc_resp-reg_receiver"/>
</dbReference>
<dbReference type="GO" id="GO:0006355">
    <property type="term" value="P:regulation of DNA-templated transcription"/>
    <property type="evidence" value="ECO:0007669"/>
    <property type="project" value="InterPro"/>
</dbReference>
<dbReference type="InterPro" id="IPR036097">
    <property type="entry name" value="HisK_dim/P_sf"/>
</dbReference>
<evidence type="ECO:0000256" key="9">
    <source>
        <dbReference type="PROSITE-ProRule" id="PRU00169"/>
    </source>
</evidence>
<dbReference type="Pfam" id="PF02518">
    <property type="entry name" value="HATPase_c"/>
    <property type="match status" value="1"/>
</dbReference>
<keyword evidence="5" id="KW-0547">Nucleotide-binding</keyword>
<feature type="domain" description="Response regulatory" evidence="12">
    <location>
        <begin position="678"/>
        <end position="795"/>
    </location>
</feature>
<dbReference type="InterPro" id="IPR011006">
    <property type="entry name" value="CheY-like_superfamily"/>
</dbReference>
<comment type="caution">
    <text evidence="14">The sequence shown here is derived from an EMBL/GenBank/DDBJ whole genome shotgun (WGS) entry which is preliminary data.</text>
</comment>
<evidence type="ECO:0000256" key="4">
    <source>
        <dbReference type="ARBA" id="ARBA00022679"/>
    </source>
</evidence>
<dbReference type="SMART" id="SM00448">
    <property type="entry name" value="REC"/>
    <property type="match status" value="1"/>
</dbReference>
<dbReference type="InterPro" id="IPR036890">
    <property type="entry name" value="HATPase_C_sf"/>
</dbReference>
<evidence type="ECO:0000256" key="3">
    <source>
        <dbReference type="ARBA" id="ARBA00022553"/>
    </source>
</evidence>
<dbReference type="PANTHER" id="PTHR43065:SF42">
    <property type="entry name" value="TWO-COMPONENT SENSOR PPRA"/>
    <property type="match status" value="1"/>
</dbReference>
<proteinExistence type="predicted"/>
<evidence type="ECO:0000256" key="10">
    <source>
        <dbReference type="SAM" id="Phobius"/>
    </source>
</evidence>
<keyword evidence="10" id="KW-0812">Transmembrane</keyword>
<evidence type="ECO:0000259" key="11">
    <source>
        <dbReference type="PROSITE" id="PS50109"/>
    </source>
</evidence>
<dbReference type="SMART" id="SM00387">
    <property type="entry name" value="HATPase_c"/>
    <property type="match status" value="1"/>
</dbReference>
<dbReference type="Pfam" id="PF00072">
    <property type="entry name" value="Response_reg"/>
    <property type="match status" value="1"/>
</dbReference>
<dbReference type="Gene3D" id="3.30.450.20">
    <property type="entry name" value="PAS domain"/>
    <property type="match status" value="2"/>
</dbReference>
<feature type="transmembrane region" description="Helical" evidence="10">
    <location>
        <begin position="139"/>
        <end position="159"/>
    </location>
</feature>
<dbReference type="Pfam" id="PF00989">
    <property type="entry name" value="PAS"/>
    <property type="match status" value="1"/>
</dbReference>